<dbReference type="Proteomes" id="UP001352263">
    <property type="component" value="Unassembled WGS sequence"/>
</dbReference>
<evidence type="ECO:0000259" key="2">
    <source>
        <dbReference type="Pfam" id="PF03781"/>
    </source>
</evidence>
<sequence>MGNIIMPLGKTRYICVFLLLSAGIAAQSTANTEAGQRAISEARANLGSFSIDITEVTIGQFRNYARKHGIITAAEREGGGFEWGSGWERRRGWTYLAPFGVLGGDNEPAVHISFAEAEAYCKAAGGFLPNKQQWQLAAYTEMRASPPRPFENGRTYLYPTGENEGRANVSGDADGWARHAPVGSTGAGINGLFDAGGNVWEWLSDASGEERLTAGGSWWYDQAKMKVDGMQYKPAKFYAVYVGFRCAYMN</sequence>
<protein>
    <submittedName>
        <fullName evidence="3">Formylglycine-generating enzyme family protein</fullName>
    </submittedName>
</protein>
<reference evidence="3 4" key="1">
    <citation type="submission" date="2023-10" db="EMBL/GenBank/DDBJ databases">
        <title>Noviherbaspirillum sp. CPCC 100848 genome assembly.</title>
        <authorList>
            <person name="Li X.Y."/>
            <person name="Fang X.M."/>
        </authorList>
    </citation>
    <scope>NUCLEOTIDE SEQUENCE [LARGE SCALE GENOMIC DNA]</scope>
    <source>
        <strain evidence="3 4">CPCC 100848</strain>
    </source>
</reference>
<feature type="chain" id="PRO_5045333289" evidence="1">
    <location>
        <begin position="31"/>
        <end position="250"/>
    </location>
</feature>
<feature type="domain" description="Sulfatase-modifying factor enzyme-like" evidence="2">
    <location>
        <begin position="32"/>
        <end position="247"/>
    </location>
</feature>
<dbReference type="PANTHER" id="PTHR23150:SF19">
    <property type="entry name" value="FORMYLGLYCINE-GENERATING ENZYME"/>
    <property type="match status" value="1"/>
</dbReference>
<feature type="signal peptide" evidence="1">
    <location>
        <begin position="1"/>
        <end position="30"/>
    </location>
</feature>
<accession>A0ABU6JKW5</accession>
<dbReference type="PANTHER" id="PTHR23150">
    <property type="entry name" value="SULFATASE MODIFYING FACTOR 1, 2"/>
    <property type="match status" value="1"/>
</dbReference>
<proteinExistence type="predicted"/>
<comment type="caution">
    <text evidence="3">The sequence shown here is derived from an EMBL/GenBank/DDBJ whole genome shotgun (WGS) entry which is preliminary data.</text>
</comment>
<gene>
    <name evidence="3" type="ORF">RY831_32715</name>
</gene>
<keyword evidence="1" id="KW-0732">Signal</keyword>
<dbReference type="Gene3D" id="3.90.1580.10">
    <property type="entry name" value="paralog of FGE (formylglycine-generating enzyme)"/>
    <property type="match status" value="1"/>
</dbReference>
<evidence type="ECO:0000313" key="3">
    <source>
        <dbReference type="EMBL" id="MEC4723869.1"/>
    </source>
</evidence>
<organism evidence="3 4">
    <name type="scientific">Noviherbaspirillum album</name>
    <dbReference type="NCBI Taxonomy" id="3080276"/>
    <lineage>
        <taxon>Bacteria</taxon>
        <taxon>Pseudomonadati</taxon>
        <taxon>Pseudomonadota</taxon>
        <taxon>Betaproteobacteria</taxon>
        <taxon>Burkholderiales</taxon>
        <taxon>Oxalobacteraceae</taxon>
        <taxon>Noviherbaspirillum</taxon>
    </lineage>
</organism>
<dbReference type="InterPro" id="IPR005532">
    <property type="entry name" value="SUMF_dom"/>
</dbReference>
<dbReference type="InterPro" id="IPR016187">
    <property type="entry name" value="CTDL_fold"/>
</dbReference>
<name>A0ABU6JKW5_9BURK</name>
<dbReference type="RefSeq" id="WP_326510463.1">
    <property type="nucleotide sequence ID" value="NZ_JAWIIV010000094.1"/>
</dbReference>
<evidence type="ECO:0000313" key="4">
    <source>
        <dbReference type="Proteomes" id="UP001352263"/>
    </source>
</evidence>
<dbReference type="Pfam" id="PF03781">
    <property type="entry name" value="FGE-sulfatase"/>
    <property type="match status" value="1"/>
</dbReference>
<dbReference type="EMBL" id="JAWIIV010000094">
    <property type="protein sequence ID" value="MEC4723869.1"/>
    <property type="molecule type" value="Genomic_DNA"/>
</dbReference>
<dbReference type="SUPFAM" id="SSF56436">
    <property type="entry name" value="C-type lectin-like"/>
    <property type="match status" value="1"/>
</dbReference>
<evidence type="ECO:0000256" key="1">
    <source>
        <dbReference type="SAM" id="SignalP"/>
    </source>
</evidence>
<keyword evidence="4" id="KW-1185">Reference proteome</keyword>
<dbReference type="InterPro" id="IPR042095">
    <property type="entry name" value="SUMF_sf"/>
</dbReference>
<dbReference type="InterPro" id="IPR051043">
    <property type="entry name" value="Sulfatase_Mod_Factor_Kinase"/>
</dbReference>